<dbReference type="InterPro" id="IPR000873">
    <property type="entry name" value="AMP-dep_synth/lig_dom"/>
</dbReference>
<dbReference type="InterPro" id="IPR042099">
    <property type="entry name" value="ANL_N_sf"/>
</dbReference>
<dbReference type="InterPro" id="IPR020845">
    <property type="entry name" value="AMP-binding_CS"/>
</dbReference>
<dbReference type="GO" id="GO:0019748">
    <property type="term" value="P:secondary metabolic process"/>
    <property type="evidence" value="ECO:0007669"/>
    <property type="project" value="TreeGrafter"/>
</dbReference>
<dbReference type="InterPro" id="IPR025110">
    <property type="entry name" value="AMP-bd_C"/>
</dbReference>
<dbReference type="PANTHER" id="PTHR24096:SF265">
    <property type="entry name" value="ENZYME, PUTATIVE (AFU_ORTHOLOGUE AFUA_5G14270)-RELATED"/>
    <property type="match status" value="1"/>
</dbReference>
<evidence type="ECO:0000256" key="1">
    <source>
        <dbReference type="ARBA" id="ARBA00006432"/>
    </source>
</evidence>
<dbReference type="Pfam" id="PF13193">
    <property type="entry name" value="AMP-binding_C"/>
    <property type="match status" value="1"/>
</dbReference>
<organism evidence="4 5">
    <name type="scientific">Lophiotrema nucula</name>
    <dbReference type="NCBI Taxonomy" id="690887"/>
    <lineage>
        <taxon>Eukaryota</taxon>
        <taxon>Fungi</taxon>
        <taxon>Dikarya</taxon>
        <taxon>Ascomycota</taxon>
        <taxon>Pezizomycotina</taxon>
        <taxon>Dothideomycetes</taxon>
        <taxon>Pleosporomycetidae</taxon>
        <taxon>Pleosporales</taxon>
        <taxon>Lophiotremataceae</taxon>
        <taxon>Lophiotrema</taxon>
    </lineage>
</organism>
<accession>A0A6A5ZSP0</accession>
<dbReference type="InterPro" id="IPR045851">
    <property type="entry name" value="AMP-bd_C_sf"/>
</dbReference>
<dbReference type="GO" id="GO:0016405">
    <property type="term" value="F:CoA-ligase activity"/>
    <property type="evidence" value="ECO:0007669"/>
    <property type="project" value="TreeGrafter"/>
</dbReference>
<dbReference type="Proteomes" id="UP000799770">
    <property type="component" value="Unassembled WGS sequence"/>
</dbReference>
<dbReference type="SUPFAM" id="SSF56801">
    <property type="entry name" value="Acetyl-CoA synthetase-like"/>
    <property type="match status" value="1"/>
</dbReference>
<dbReference type="OrthoDB" id="6509636at2759"/>
<sequence length="541" mass="60229">MPFLAKAHSPIPTQDILSWQFDDPQYDLDQPIYNDAVDPTRFITGRQGKALIRQLAAGFRKHGLRKGDCVVIGSFNNLFYPVLALGILAAGGIYTGTNPAYTSFEVAHQVNTVHAKFIICEPDILSTILEAKHDVPKSRIFIFDHDGQRVPDGFESYKALLEHGEADWPRFDDAETSKNTTAMLLFSSGTTGLPKAVQLSHYNLIAQDTLVREVRPQTAETQRLVALPIFHAATTPSCVIAPFKGGEKRYICKRFELESFLKYMEKYKVPELVLVPPLAIAILMSPLTKKYSLEHIQWAACGAAPLDKDVQARFKILLPPGTPFTQGYGMTEASCLISTVAPPEHDDSGSVGRMINNLDVKVIDEDGNDISDYDVRGEICLRGPTITRGYFEDEEANKRDFDDEGYFHTGDVGYLSKETGFWYIVDRRKELIKVRSFQVAPAELEAVLLSHPSIVDAAVIGIPASQNSTSGELPRAYVVQRDDSTTLTEDEVVNYSAERLVGYKRLEGGVKFVDAIPKTPSGKILKKKLREWARRERGAKL</sequence>
<dbReference type="Gene3D" id="3.30.300.30">
    <property type="match status" value="1"/>
</dbReference>
<feature type="domain" description="AMP-dependent synthetase/ligase" evidence="2">
    <location>
        <begin position="35"/>
        <end position="391"/>
    </location>
</feature>
<gene>
    <name evidence="4" type="ORF">BDV96DRAFT_594164</name>
</gene>
<dbReference type="EMBL" id="ML977311">
    <property type="protein sequence ID" value="KAF2122256.1"/>
    <property type="molecule type" value="Genomic_DNA"/>
</dbReference>
<evidence type="ECO:0000259" key="2">
    <source>
        <dbReference type="Pfam" id="PF00501"/>
    </source>
</evidence>
<evidence type="ECO:0008006" key="6">
    <source>
        <dbReference type="Google" id="ProtNLM"/>
    </source>
</evidence>
<feature type="domain" description="AMP-binding enzyme C-terminal" evidence="3">
    <location>
        <begin position="443"/>
        <end position="523"/>
    </location>
</feature>
<evidence type="ECO:0000259" key="3">
    <source>
        <dbReference type="Pfam" id="PF13193"/>
    </source>
</evidence>
<name>A0A6A5ZSP0_9PLEO</name>
<dbReference type="PROSITE" id="PS00455">
    <property type="entry name" value="AMP_BINDING"/>
    <property type="match status" value="1"/>
</dbReference>
<keyword evidence="5" id="KW-1185">Reference proteome</keyword>
<dbReference type="Pfam" id="PF00501">
    <property type="entry name" value="AMP-binding"/>
    <property type="match status" value="1"/>
</dbReference>
<comment type="similarity">
    <text evidence="1">Belongs to the ATP-dependent AMP-binding enzyme family.</text>
</comment>
<protein>
    <recommendedName>
        <fullName evidence="6">AMP-binding enzyme</fullName>
    </recommendedName>
</protein>
<dbReference type="CDD" id="cd05911">
    <property type="entry name" value="Firefly_Luc_like"/>
    <property type="match status" value="1"/>
</dbReference>
<dbReference type="Gene3D" id="3.40.50.12780">
    <property type="entry name" value="N-terminal domain of ligase-like"/>
    <property type="match status" value="1"/>
</dbReference>
<reference evidence="4" key="1">
    <citation type="journal article" date="2020" name="Stud. Mycol.">
        <title>101 Dothideomycetes genomes: a test case for predicting lifestyles and emergence of pathogens.</title>
        <authorList>
            <person name="Haridas S."/>
            <person name="Albert R."/>
            <person name="Binder M."/>
            <person name="Bloem J."/>
            <person name="Labutti K."/>
            <person name="Salamov A."/>
            <person name="Andreopoulos B."/>
            <person name="Baker S."/>
            <person name="Barry K."/>
            <person name="Bills G."/>
            <person name="Bluhm B."/>
            <person name="Cannon C."/>
            <person name="Castanera R."/>
            <person name="Culley D."/>
            <person name="Daum C."/>
            <person name="Ezra D."/>
            <person name="Gonzalez J."/>
            <person name="Henrissat B."/>
            <person name="Kuo A."/>
            <person name="Liang C."/>
            <person name="Lipzen A."/>
            <person name="Lutzoni F."/>
            <person name="Magnuson J."/>
            <person name="Mondo S."/>
            <person name="Nolan M."/>
            <person name="Ohm R."/>
            <person name="Pangilinan J."/>
            <person name="Park H.-J."/>
            <person name="Ramirez L."/>
            <person name="Alfaro M."/>
            <person name="Sun H."/>
            <person name="Tritt A."/>
            <person name="Yoshinaga Y."/>
            <person name="Zwiers L.-H."/>
            <person name="Turgeon B."/>
            <person name="Goodwin S."/>
            <person name="Spatafora J."/>
            <person name="Crous P."/>
            <person name="Grigoriev I."/>
        </authorList>
    </citation>
    <scope>NUCLEOTIDE SEQUENCE</scope>
    <source>
        <strain evidence="4">CBS 627.86</strain>
    </source>
</reference>
<evidence type="ECO:0000313" key="5">
    <source>
        <dbReference type="Proteomes" id="UP000799770"/>
    </source>
</evidence>
<dbReference type="FunFam" id="3.30.300.30:FF:000007">
    <property type="entry name" value="4-coumarate--CoA ligase 2"/>
    <property type="match status" value="1"/>
</dbReference>
<proteinExistence type="inferred from homology"/>
<dbReference type="AlphaFoldDB" id="A0A6A5ZSP0"/>
<evidence type="ECO:0000313" key="4">
    <source>
        <dbReference type="EMBL" id="KAF2122256.1"/>
    </source>
</evidence>
<dbReference type="PANTHER" id="PTHR24096">
    <property type="entry name" value="LONG-CHAIN-FATTY-ACID--COA LIGASE"/>
    <property type="match status" value="1"/>
</dbReference>